<evidence type="ECO:0000313" key="1">
    <source>
        <dbReference type="EMBL" id="VEI14726.1"/>
    </source>
</evidence>
<dbReference type="Proteomes" id="UP000268658">
    <property type="component" value="Chromosome"/>
</dbReference>
<dbReference type="GO" id="GO:0016747">
    <property type="term" value="F:acyltransferase activity, transferring groups other than amino-acyl groups"/>
    <property type="evidence" value="ECO:0007669"/>
    <property type="project" value="InterPro"/>
</dbReference>
<evidence type="ECO:0000313" key="2">
    <source>
        <dbReference type="Proteomes" id="UP000268658"/>
    </source>
</evidence>
<name>A0A448PIH4_ACTVI</name>
<dbReference type="OrthoDB" id="9795199at2"/>
<reference evidence="1 2" key="1">
    <citation type="submission" date="2018-12" db="EMBL/GenBank/DDBJ databases">
        <authorList>
            <consortium name="Pathogen Informatics"/>
        </authorList>
    </citation>
    <scope>NUCLEOTIDE SEQUENCE [LARGE SCALE GENOMIC DNA]</scope>
    <source>
        <strain evidence="1 2">NCTC10951</strain>
    </source>
</reference>
<dbReference type="Pfam" id="PF13302">
    <property type="entry name" value="Acetyltransf_3"/>
    <property type="match status" value="1"/>
</dbReference>
<dbReference type="KEGG" id="avc:NCTC10951_00597"/>
<organism evidence="1 2">
    <name type="scientific">Actinomyces viscosus</name>
    <dbReference type="NCBI Taxonomy" id="1656"/>
    <lineage>
        <taxon>Bacteria</taxon>
        <taxon>Bacillati</taxon>
        <taxon>Actinomycetota</taxon>
        <taxon>Actinomycetes</taxon>
        <taxon>Actinomycetales</taxon>
        <taxon>Actinomycetaceae</taxon>
        <taxon>Actinomyces</taxon>
    </lineage>
</organism>
<sequence length="217" mass="23168">MSSALSHAPHPVLSSGVLAGDVVRLEPLAPEHVPGLQRAAEAAATSPFAAVPTPDEVEDYVARSLARRDAGAYAPFAQVEVTTGRVVGHTAYLTPRWMPDGRLFAVEIGSSWLSPAVRGTAVNPAAKLLLLAQALEDWGVDRVDIKTDARNDVARGAIAAMGATFEAVLRAWQPSLAPGEEGRPRDTAMFSITPTQWPRVRSLLEERITRRSTSSKG</sequence>
<dbReference type="RefSeq" id="WP_126413336.1">
    <property type="nucleotide sequence ID" value="NZ_JASPER010000109.1"/>
</dbReference>
<dbReference type="PROSITE" id="PS51186">
    <property type="entry name" value="GNAT"/>
    <property type="match status" value="1"/>
</dbReference>
<dbReference type="PANTHER" id="PTHR43610">
    <property type="entry name" value="BLL6696 PROTEIN"/>
    <property type="match status" value="1"/>
</dbReference>
<dbReference type="Gene3D" id="3.40.630.30">
    <property type="match status" value="1"/>
</dbReference>
<dbReference type="SUPFAM" id="SSF55729">
    <property type="entry name" value="Acyl-CoA N-acyltransferases (Nat)"/>
    <property type="match status" value="1"/>
</dbReference>
<dbReference type="InterPro" id="IPR000182">
    <property type="entry name" value="GNAT_dom"/>
</dbReference>
<dbReference type="PANTHER" id="PTHR43610:SF1">
    <property type="entry name" value="N-ACETYLTRANSFERASE DOMAIN-CONTAINING PROTEIN"/>
    <property type="match status" value="1"/>
</dbReference>
<protein>
    <submittedName>
        <fullName evidence="1">Uncharacterized protein</fullName>
    </submittedName>
</protein>
<proteinExistence type="predicted"/>
<dbReference type="EMBL" id="LR134477">
    <property type="protein sequence ID" value="VEI14726.1"/>
    <property type="molecule type" value="Genomic_DNA"/>
</dbReference>
<gene>
    <name evidence="1" type="ORF">NCTC10951_00597</name>
</gene>
<dbReference type="AlphaFoldDB" id="A0A448PIH4"/>
<accession>A0A448PIH4</accession>
<dbReference type="InterPro" id="IPR016181">
    <property type="entry name" value="Acyl_CoA_acyltransferase"/>
</dbReference>